<evidence type="ECO:0000256" key="1">
    <source>
        <dbReference type="ARBA" id="ARBA00004713"/>
    </source>
</evidence>
<evidence type="ECO:0000259" key="9">
    <source>
        <dbReference type="Pfam" id="PF04413"/>
    </source>
</evidence>
<dbReference type="KEGG" id="anf:AQPE_1405"/>
<gene>
    <name evidence="10" type="ORF">AQPE_1405</name>
</gene>
<sequence>MNALYNLSIFFYSILIRLSAPFNIKAGQISKGRKLTFADLQSKIKHDKPIAWVHCASLGEFEQGRPIIEAIRKQHPEYRILLTFFSPSGYEIRKNYDLADYICYLPADTKKNAERLIELVRPEVVFFVKYEFWFHYINELKKRNIPLYLVSAIFRENQLFFKNTLWGKWYRKMLFSFEQFFVQDDQSVRLLHGVGIKNVTKAGDTRFDRVAEIARNGKNIPLVEKLKGNSLLVVAGSTWKPDEELLIQYIHSHPETKFVIAPHETKKANVERLISLLKTPVICYTEATEESVMNKQVLIVDTIGILSSIYKYADLAYIGGGFGVGIHNTLEAAIFGMPIVFGPNYLKFNEATSMVKLGIAFPVTDSTSLNLIFDQLLSDNQKRNWIARECTGFTNHNLGATQIILNKVFNR</sequence>
<feature type="domain" description="3-deoxy-D-manno-octulosonic-acid transferase N-terminal" evidence="9">
    <location>
        <begin position="45"/>
        <end position="208"/>
    </location>
</feature>
<dbReference type="GO" id="GO:0009244">
    <property type="term" value="P:lipopolysaccharide core region biosynthetic process"/>
    <property type="evidence" value="ECO:0007669"/>
    <property type="project" value="UniProtKB-UniRule"/>
</dbReference>
<keyword evidence="8" id="KW-1003">Cell membrane</keyword>
<evidence type="ECO:0000313" key="10">
    <source>
        <dbReference type="EMBL" id="BBE17256.1"/>
    </source>
</evidence>
<dbReference type="AlphaFoldDB" id="A0A5K7S6U4"/>
<comment type="catalytic activity">
    <reaction evidence="6 8">
        <text>lipid IVA (E. coli) + CMP-3-deoxy-beta-D-manno-octulosonate = alpha-Kdo-(2-&gt;6)-lipid IVA (E. coli) + CMP + H(+)</text>
        <dbReference type="Rhea" id="RHEA:28066"/>
        <dbReference type="ChEBI" id="CHEBI:15378"/>
        <dbReference type="ChEBI" id="CHEBI:58603"/>
        <dbReference type="ChEBI" id="CHEBI:60364"/>
        <dbReference type="ChEBI" id="CHEBI:60377"/>
        <dbReference type="ChEBI" id="CHEBI:85987"/>
        <dbReference type="EC" id="2.4.99.12"/>
    </reaction>
</comment>
<evidence type="ECO:0000256" key="7">
    <source>
        <dbReference type="PIRSR" id="PIRSR639901-1"/>
    </source>
</evidence>
<dbReference type="InterPro" id="IPR039901">
    <property type="entry name" value="Kdotransferase"/>
</dbReference>
<comment type="similarity">
    <text evidence="8">Belongs to the glycosyltransferase group 1 family.</text>
</comment>
<keyword evidence="8" id="KW-0448">Lipopolysaccharide biosynthesis</keyword>
<dbReference type="GO" id="GO:0005886">
    <property type="term" value="C:plasma membrane"/>
    <property type="evidence" value="ECO:0007669"/>
    <property type="project" value="UniProtKB-SubCell"/>
</dbReference>
<dbReference type="PANTHER" id="PTHR42755:SF1">
    <property type="entry name" value="3-DEOXY-D-MANNO-OCTULOSONIC ACID TRANSFERASE, MITOCHONDRIAL-RELATED"/>
    <property type="match status" value="1"/>
</dbReference>
<name>A0A5K7S6U4_9BACT</name>
<dbReference type="EC" id="2.4.99.12" evidence="2 8"/>
<evidence type="ECO:0000256" key="8">
    <source>
        <dbReference type="RuleBase" id="RU365103"/>
    </source>
</evidence>
<protein>
    <recommendedName>
        <fullName evidence="3 8">3-deoxy-D-manno-octulosonic acid transferase</fullName>
        <shortName evidence="8">Kdo transferase</shortName>
        <ecNumber evidence="2 8">2.4.99.12</ecNumber>
    </recommendedName>
    <alternativeName>
        <fullName evidence="5 8">Lipid IV(A) 3-deoxy-D-manno-octulosonic acid transferase</fullName>
    </alternativeName>
</protein>
<accession>A0A5K7S6U4</accession>
<keyword evidence="4 8" id="KW-0808">Transferase</keyword>
<dbReference type="Pfam" id="PF04413">
    <property type="entry name" value="Glycos_transf_N"/>
    <property type="match status" value="1"/>
</dbReference>
<comment type="subcellular location">
    <subcellularLocation>
        <location evidence="8">Cell membrane</location>
    </subcellularLocation>
</comment>
<evidence type="ECO:0000256" key="4">
    <source>
        <dbReference type="ARBA" id="ARBA00022679"/>
    </source>
</evidence>
<evidence type="ECO:0000256" key="6">
    <source>
        <dbReference type="ARBA" id="ARBA00049183"/>
    </source>
</evidence>
<evidence type="ECO:0000256" key="5">
    <source>
        <dbReference type="ARBA" id="ARBA00031445"/>
    </source>
</evidence>
<evidence type="ECO:0000256" key="2">
    <source>
        <dbReference type="ARBA" id="ARBA00012621"/>
    </source>
</evidence>
<reference evidence="10" key="1">
    <citation type="journal article" date="2020" name="Int. J. Syst. Evol. Microbiol.">
        <title>Aquipluma nitroreducens gen. nov. sp. nov., a novel facultatively anaerobic bacterium isolated from a freshwater lake.</title>
        <authorList>
            <person name="Watanabe M."/>
            <person name="Kojima H."/>
            <person name="Fukui M."/>
        </authorList>
    </citation>
    <scope>NUCLEOTIDE SEQUENCE</scope>
    <source>
        <strain evidence="10">MeG22</strain>
    </source>
</reference>
<keyword evidence="8" id="KW-0472">Membrane</keyword>
<dbReference type="UniPathway" id="UPA00958"/>
<dbReference type="Gene3D" id="3.40.50.11720">
    <property type="entry name" value="3-Deoxy-D-manno-octulosonic-acid transferase, N-terminal domain"/>
    <property type="match status" value="1"/>
</dbReference>
<dbReference type="RefSeq" id="WP_318350271.1">
    <property type="nucleotide sequence ID" value="NZ_AP018694.1"/>
</dbReference>
<organism evidence="10 11">
    <name type="scientific">Aquipluma nitroreducens</name>
    <dbReference type="NCBI Taxonomy" id="2010828"/>
    <lineage>
        <taxon>Bacteria</taxon>
        <taxon>Pseudomonadati</taxon>
        <taxon>Bacteroidota</taxon>
        <taxon>Bacteroidia</taxon>
        <taxon>Marinilabiliales</taxon>
        <taxon>Prolixibacteraceae</taxon>
        <taxon>Aquipluma</taxon>
    </lineage>
</organism>
<dbReference type="PANTHER" id="PTHR42755">
    <property type="entry name" value="3-DEOXY-MANNO-OCTULOSONATE CYTIDYLYLTRANSFERASE"/>
    <property type="match status" value="1"/>
</dbReference>
<feature type="active site" description="Proton acceptor" evidence="7">
    <location>
        <position position="60"/>
    </location>
</feature>
<dbReference type="Gene3D" id="3.40.50.2000">
    <property type="entry name" value="Glycogen Phosphorylase B"/>
    <property type="match status" value="1"/>
</dbReference>
<evidence type="ECO:0000256" key="3">
    <source>
        <dbReference type="ARBA" id="ARBA00019077"/>
    </source>
</evidence>
<dbReference type="InterPro" id="IPR007507">
    <property type="entry name" value="Glycos_transf_N"/>
</dbReference>
<comment type="pathway">
    <text evidence="1 8">Bacterial outer membrane biogenesis; LPS core biosynthesis.</text>
</comment>
<dbReference type="GO" id="GO:0043842">
    <property type="term" value="F:Kdo transferase activity"/>
    <property type="evidence" value="ECO:0007669"/>
    <property type="project" value="UniProtKB-EC"/>
</dbReference>
<dbReference type="GO" id="GO:0009245">
    <property type="term" value="P:lipid A biosynthetic process"/>
    <property type="evidence" value="ECO:0007669"/>
    <property type="project" value="TreeGrafter"/>
</dbReference>
<dbReference type="EMBL" id="AP018694">
    <property type="protein sequence ID" value="BBE17256.1"/>
    <property type="molecule type" value="Genomic_DNA"/>
</dbReference>
<comment type="function">
    <text evidence="8">Involved in lipopolysaccharide (LPS) biosynthesis. Catalyzes the transfer of 3-deoxy-D-manno-octulosonate (Kdo) residue(s) from CMP-Kdo to lipid IV(A), the tetraacyldisaccharide-1,4'-bisphosphate precursor of lipid A.</text>
</comment>
<keyword evidence="11" id="KW-1185">Reference proteome</keyword>
<dbReference type="Proteomes" id="UP001193389">
    <property type="component" value="Chromosome"/>
</dbReference>
<proteinExistence type="inferred from homology"/>
<dbReference type="InterPro" id="IPR038107">
    <property type="entry name" value="Glycos_transf_N_sf"/>
</dbReference>
<evidence type="ECO:0000313" key="11">
    <source>
        <dbReference type="Proteomes" id="UP001193389"/>
    </source>
</evidence>